<accession>K0R5P2</accession>
<evidence type="ECO:0000313" key="2">
    <source>
        <dbReference type="EMBL" id="EJK48598.1"/>
    </source>
</evidence>
<feature type="region of interest" description="Disordered" evidence="1">
    <location>
        <begin position="163"/>
        <end position="191"/>
    </location>
</feature>
<feature type="compositionally biased region" description="Basic residues" evidence="1">
    <location>
        <begin position="320"/>
        <end position="329"/>
    </location>
</feature>
<dbReference type="EMBL" id="AGNL01045648">
    <property type="protein sequence ID" value="EJK48598.1"/>
    <property type="molecule type" value="Genomic_DNA"/>
</dbReference>
<dbReference type="AlphaFoldDB" id="K0R5P2"/>
<organism evidence="2 3">
    <name type="scientific">Thalassiosira oceanica</name>
    <name type="common">Marine diatom</name>
    <dbReference type="NCBI Taxonomy" id="159749"/>
    <lineage>
        <taxon>Eukaryota</taxon>
        <taxon>Sar</taxon>
        <taxon>Stramenopiles</taxon>
        <taxon>Ochrophyta</taxon>
        <taxon>Bacillariophyta</taxon>
        <taxon>Coscinodiscophyceae</taxon>
        <taxon>Thalassiosirophycidae</taxon>
        <taxon>Thalassiosirales</taxon>
        <taxon>Thalassiosiraceae</taxon>
        <taxon>Thalassiosira</taxon>
    </lineage>
</organism>
<proteinExistence type="predicted"/>
<dbReference type="Proteomes" id="UP000266841">
    <property type="component" value="Unassembled WGS sequence"/>
</dbReference>
<name>K0R5P2_THAOC</name>
<sequence length="756" mass="80592">MFSLLSPPNGSAVPVKTVDCCICNLKHDDLFMKFWFLNSMSEQVSTRLAKRCLQQASHAVLARPSSPILASSAKAFPPKALERGNAVVSACIVDLLERGNTAVSTDIAAADSAAPQAFLLIQKRCLQEASRAVLAPLKSRRCRLASFWLLANVFASIVEANSAPSSSPRFESGQPPSSRASSRPTRPGLLPPTAYVKAERAAPQAFLLVQKRCLQQASRAVLALPSKAVVAASPWFGVSQVPSSAESFVFRCVGILVVPARATVGRPSSAKASLPTRLSAATSPSPQATGIAAADSAAPKASLPTRLSAASAAPPEKSRPTRRRPRRSSSSRIAYSKHPAPSSFSHREQSLPPRRCRLASVWRLASPHVAWSVCLPVVLANPNPSGLDPRRLAVDPCGQRKISRRKPGQRDSSQLIRARQAAVFASIVEANSARSSSRRRLPAAAFTCKSTHLSRSPRSRLALGNSSPNSRHVLLAVPPQADDEGAVETAISNNFHEHFLDIIQGLFMPHLADIIQCCTASLKFPLLRRQPTAAAFTCKTPTQSTRLSRSRLALGNSSPNSRHVLLAVPPQADDEGAVETAISNNSVSTPSKYDDEDPRKALEQFGSLFSLVQAILLEGSTWDSDTLEEKTQEFVRTYLRVFVPGVGYAATSLAVFGSTFSSFALALAISGRGYADILAAVSDVEPLRALLEKADPAWGNAAIALIGCEIVSPAILAATLALTPKTMGALQTKLDELGWGEDDVGERAADILKLTG</sequence>
<evidence type="ECO:0000256" key="1">
    <source>
        <dbReference type="SAM" id="MobiDB-lite"/>
    </source>
</evidence>
<feature type="region of interest" description="Disordered" evidence="1">
    <location>
        <begin position="266"/>
        <end position="350"/>
    </location>
</feature>
<keyword evidence="3" id="KW-1185">Reference proteome</keyword>
<reference evidence="2 3" key="1">
    <citation type="journal article" date="2012" name="Genome Biol.">
        <title>Genome and low-iron response of an oceanic diatom adapted to chronic iron limitation.</title>
        <authorList>
            <person name="Lommer M."/>
            <person name="Specht M."/>
            <person name="Roy A.S."/>
            <person name="Kraemer L."/>
            <person name="Andreson R."/>
            <person name="Gutowska M.A."/>
            <person name="Wolf J."/>
            <person name="Bergner S.V."/>
            <person name="Schilhabel M.B."/>
            <person name="Klostermeier U.C."/>
            <person name="Beiko R.G."/>
            <person name="Rosenstiel P."/>
            <person name="Hippler M."/>
            <person name="Laroche J."/>
        </authorList>
    </citation>
    <scope>NUCLEOTIDE SEQUENCE [LARGE SCALE GENOMIC DNA]</scope>
    <source>
        <strain evidence="2 3">CCMP1005</strain>
    </source>
</reference>
<protein>
    <submittedName>
        <fullName evidence="2">Uncharacterized protein</fullName>
    </submittedName>
</protein>
<feature type="compositionally biased region" description="Low complexity" evidence="1">
    <location>
        <begin position="175"/>
        <end position="187"/>
    </location>
</feature>
<comment type="caution">
    <text evidence="2">The sequence shown here is derived from an EMBL/GenBank/DDBJ whole genome shotgun (WGS) entry which is preliminary data.</text>
</comment>
<feature type="compositionally biased region" description="Low complexity" evidence="1">
    <location>
        <begin position="292"/>
        <end position="301"/>
    </location>
</feature>
<feature type="compositionally biased region" description="Polar residues" evidence="1">
    <location>
        <begin position="279"/>
        <end position="288"/>
    </location>
</feature>
<gene>
    <name evidence="2" type="ORF">THAOC_32589</name>
</gene>
<evidence type="ECO:0000313" key="3">
    <source>
        <dbReference type="Proteomes" id="UP000266841"/>
    </source>
</evidence>